<organism evidence="2 3">
    <name type="scientific">Halobacteriovorax marinus</name>
    <dbReference type="NCBI Taxonomy" id="97084"/>
    <lineage>
        <taxon>Bacteria</taxon>
        <taxon>Pseudomonadati</taxon>
        <taxon>Bdellovibrionota</taxon>
        <taxon>Bacteriovoracia</taxon>
        <taxon>Bacteriovoracales</taxon>
        <taxon>Halobacteriovoraceae</taxon>
        <taxon>Halobacteriovorax</taxon>
    </lineage>
</organism>
<name>A0A1Y5FFY5_9BACT</name>
<evidence type="ECO:0000313" key="2">
    <source>
        <dbReference type="EMBL" id="OUR98563.1"/>
    </source>
</evidence>
<feature type="domain" description="Acyl-protein synthetase LuxE" evidence="1">
    <location>
        <begin position="28"/>
        <end position="380"/>
    </location>
</feature>
<dbReference type="GO" id="GO:0008218">
    <property type="term" value="P:bioluminescence"/>
    <property type="evidence" value="ECO:0007669"/>
    <property type="project" value="InterPro"/>
</dbReference>
<dbReference type="Pfam" id="PF04443">
    <property type="entry name" value="LuxE"/>
    <property type="match status" value="1"/>
</dbReference>
<protein>
    <submittedName>
        <fullName evidence="2">Acyl-protein synthase</fullName>
    </submittedName>
</protein>
<evidence type="ECO:0000259" key="1">
    <source>
        <dbReference type="Pfam" id="PF04443"/>
    </source>
</evidence>
<accession>A0A1Y5FFY5</accession>
<gene>
    <name evidence="2" type="ORF">A9Q84_03885</name>
</gene>
<reference evidence="3" key="1">
    <citation type="journal article" date="2017" name="Proc. Natl. Acad. Sci. U.S.A.">
        <title>Simulation of Deepwater Horizon oil plume reveals substrate specialization within a complex community of hydrocarbon-degraders.</title>
        <authorList>
            <person name="Hu P."/>
            <person name="Dubinsky E.A."/>
            <person name="Probst A.J."/>
            <person name="Wang J."/>
            <person name="Sieber C.M.K."/>
            <person name="Tom L.M."/>
            <person name="Gardinali P."/>
            <person name="Banfield J.F."/>
            <person name="Atlas R.M."/>
            <person name="Andersen G.L."/>
        </authorList>
    </citation>
    <scope>NUCLEOTIDE SEQUENCE [LARGE SCALE GENOMIC DNA]</scope>
</reference>
<evidence type="ECO:0000313" key="3">
    <source>
        <dbReference type="Proteomes" id="UP000196531"/>
    </source>
</evidence>
<dbReference type="GO" id="GO:0047474">
    <property type="term" value="F:long-chain fatty acid--protein ligase activity"/>
    <property type="evidence" value="ECO:0007669"/>
    <property type="project" value="InterPro"/>
</dbReference>
<sequence>MSDLNVPNSEQLNFVQELCEIKAPYANFEQSHELFLRAMKQNILWHTSNNDFYKKLVESEGFDVNSLNTIEDLEKIPYIIANFFKHHVVKSISEKEVSLHLTSSGTTGQKSQIFFDEWTIGSAQKMVDWIYEKHQWVSKEETNYLLFTYEPEEGSKLGTAYTDNFLCKYAPIKSVKYGLRFLGKDLGHKFDVFGCIEALKQFEKEGRPVRIFGFPSFFYFTLEKMKELGIEPLKLNKDSLVFLGGGWKGHQNKAISKTEFYALCEEMLGIPNARLRDGFGSVEHCIPYIECENHHFHVPVWSRVLIRDVKTLQVLEEGEVGYLNFISPYITSVPANNVLMGDLARLHSDCSCELNSPWFEILGRAGISKNKSCAVAASELLDKV</sequence>
<comment type="caution">
    <text evidence="2">The sequence shown here is derived from an EMBL/GenBank/DDBJ whole genome shotgun (WGS) entry which is preliminary data.</text>
</comment>
<dbReference type="InterPro" id="IPR042099">
    <property type="entry name" value="ANL_N_sf"/>
</dbReference>
<dbReference type="Gene3D" id="3.40.50.12780">
    <property type="entry name" value="N-terminal domain of ligase-like"/>
    <property type="match status" value="1"/>
</dbReference>
<proteinExistence type="predicted"/>
<dbReference type="Proteomes" id="UP000196531">
    <property type="component" value="Unassembled WGS sequence"/>
</dbReference>
<dbReference type="AlphaFoldDB" id="A0A1Y5FFY5"/>
<dbReference type="InterPro" id="IPR007534">
    <property type="entry name" value="LuxE"/>
</dbReference>
<dbReference type="EMBL" id="MAAO01000004">
    <property type="protein sequence ID" value="OUR98563.1"/>
    <property type="molecule type" value="Genomic_DNA"/>
</dbReference>